<dbReference type="GO" id="GO:0043531">
    <property type="term" value="F:ADP binding"/>
    <property type="evidence" value="ECO:0007669"/>
    <property type="project" value="InterPro"/>
</dbReference>
<keyword evidence="4" id="KW-1185">Reference proteome</keyword>
<dbReference type="Proteomes" id="UP000192927">
    <property type="component" value="Unassembled WGS sequence"/>
</dbReference>
<feature type="domain" description="NB-ARC" evidence="2">
    <location>
        <begin position="255"/>
        <end position="415"/>
    </location>
</feature>
<reference evidence="4" key="1">
    <citation type="submission" date="2017-03" db="EMBL/GenBank/DDBJ databases">
        <authorList>
            <person name="Sharma R."/>
            <person name="Thines M."/>
        </authorList>
    </citation>
    <scope>NUCLEOTIDE SEQUENCE [LARGE SCALE GENOMIC DNA]</scope>
</reference>
<dbReference type="InterPro" id="IPR011990">
    <property type="entry name" value="TPR-like_helical_dom_sf"/>
</dbReference>
<evidence type="ECO:0000313" key="4">
    <source>
        <dbReference type="Proteomes" id="UP000192927"/>
    </source>
</evidence>
<dbReference type="InterPro" id="IPR002182">
    <property type="entry name" value="NB-ARC"/>
</dbReference>
<dbReference type="SUPFAM" id="SSF52540">
    <property type="entry name" value="P-loop containing nucleoside triphosphate hydrolases"/>
    <property type="match status" value="1"/>
</dbReference>
<dbReference type="Pfam" id="PF00931">
    <property type="entry name" value="NB-ARC"/>
    <property type="match status" value="1"/>
</dbReference>
<evidence type="ECO:0000256" key="1">
    <source>
        <dbReference type="SAM" id="MobiDB-lite"/>
    </source>
</evidence>
<dbReference type="Gene3D" id="3.40.50.300">
    <property type="entry name" value="P-loop containing nucleotide triphosphate hydrolases"/>
    <property type="match status" value="1"/>
</dbReference>
<dbReference type="AlphaFoldDB" id="A0A1W5CVN5"/>
<organism evidence="3 4">
    <name type="scientific">Lasallia pustulata</name>
    <dbReference type="NCBI Taxonomy" id="136370"/>
    <lineage>
        <taxon>Eukaryota</taxon>
        <taxon>Fungi</taxon>
        <taxon>Dikarya</taxon>
        <taxon>Ascomycota</taxon>
        <taxon>Pezizomycotina</taxon>
        <taxon>Lecanoromycetes</taxon>
        <taxon>OSLEUM clade</taxon>
        <taxon>Umbilicariomycetidae</taxon>
        <taxon>Umbilicariales</taxon>
        <taxon>Umbilicariaceae</taxon>
        <taxon>Lasallia</taxon>
    </lineage>
</organism>
<dbReference type="Pfam" id="PF13374">
    <property type="entry name" value="TPR_10"/>
    <property type="match status" value="2"/>
</dbReference>
<dbReference type="PANTHER" id="PTHR46082:SF6">
    <property type="entry name" value="AAA+ ATPASE DOMAIN-CONTAINING PROTEIN-RELATED"/>
    <property type="match status" value="1"/>
</dbReference>
<dbReference type="InterPro" id="IPR027417">
    <property type="entry name" value="P-loop_NTPase"/>
</dbReference>
<accession>A0A1W5CVN5</accession>
<dbReference type="InterPro" id="IPR053137">
    <property type="entry name" value="NLR-like"/>
</dbReference>
<dbReference type="EMBL" id="FWEW01000437">
    <property type="protein sequence ID" value="SLM34891.1"/>
    <property type="molecule type" value="Genomic_DNA"/>
</dbReference>
<protein>
    <submittedName>
        <fullName evidence="3">Tetratricopeptide repeat domain-containing protein</fullName>
    </submittedName>
</protein>
<dbReference type="PANTHER" id="PTHR46082">
    <property type="entry name" value="ATP/GTP-BINDING PROTEIN-RELATED"/>
    <property type="match status" value="1"/>
</dbReference>
<dbReference type="SUPFAM" id="SSF48452">
    <property type="entry name" value="TPR-like"/>
    <property type="match status" value="2"/>
</dbReference>
<dbReference type="Gene3D" id="1.25.40.10">
    <property type="entry name" value="Tetratricopeptide repeat domain"/>
    <property type="match status" value="2"/>
</dbReference>
<dbReference type="Pfam" id="PF13424">
    <property type="entry name" value="TPR_12"/>
    <property type="match status" value="2"/>
</dbReference>
<evidence type="ECO:0000259" key="2">
    <source>
        <dbReference type="Pfam" id="PF00931"/>
    </source>
</evidence>
<feature type="region of interest" description="Disordered" evidence="1">
    <location>
        <begin position="66"/>
        <end position="86"/>
    </location>
</feature>
<evidence type="ECO:0000313" key="3">
    <source>
        <dbReference type="EMBL" id="SLM34891.1"/>
    </source>
</evidence>
<sequence>MDPFSIIVSTASIVDICVRLVTFLQDFHEAAAKVEAGISALQQELEAIIAVNISIRTLFKEELEKAKSKQEQQKGSPRVPPDDSYPVQNLWRDIGRNLKGCEAVVERLEKLVEEIVGKERAAKESSKIVQKLEGFRKLKRKDSRESDIRQLREQLTTFQRALQMLMTAITTSYTRGIQTTADQTNRSIDELTGNVRALDLSLQNQIDTLKPLIQSPDVYNLRSSVQSASAIASLASPNKHFDIPQTVSSIFTGREASLRELKNTLTTPRSPGQRQTQKRLIIYGLGGSGKTQFCCKFAQENRMNFWAIFWIDGSSEVQATQTFSKIAKIGGVEPNKAAAKNWLSNLEHSWLLIIDNADDPRTPIEEYFPEGERGHILVTTRNPALQVHGTVGARSFHFEQLKDDEAANLLLKAANKPSPWDVRTLELASAITKSLGFLPLALVHAGRAIMNGFCTLGNYITSYDMNWQRVRRSRSSSSVHEDEGNMYLNIYSSYEVIYLGLEGKDTQAAKDAIELLKTFSFLHRENIRVDFLTRAALNPAAEREEEEKQKQNAINTNQTSKTRTQAFEETKFALLMFLLKDRSPAVLPKVLRDTEELGFFDDHRLRMALKELTQMSLITYNYTTDSFSMHPLVHTWVRDRPKMSTPEQAIWCQAAATTLAQSILLPPLGSSEADEDLRRDLLPHVEHVQRCQKAVSQLIKENQKQRKRPWPVLGPRFGRPEALRLAKFSLVYAQCGRWDVAEQLQLQVKDFVCAMLGPEHPRAIDIMLALSGTYWQLGRGNEAADMQAKVLQICKSSLGEEHPKTFRVMDTLGVSRWLQGRFKDALKLHQRAIEGLTSVLGPEHEDTLKAIANLGRVEDKFYRFNEAKALHKVAVDGMKKTLGPTHLETLIAMDNLAMTYLSIGGDYLIPAQNLLEEVLDLRKKKLGKEHPYTLWAMCNLARVETALGDLEQAEDRIRAGLAVAERNLGPDHIGTLYGKVHLAQVLVTREHYEEAEAIFLHVIERHKYMSSATNSLHPDRISAMLYLFQCYQLQNKVEDALRLAEEISEGLRVIGAQDHPLAKQLGDAQMELRGLSVRRRGPVVAPVDAEDIPS</sequence>
<name>A0A1W5CVN5_9LECA</name>
<proteinExistence type="predicted"/>